<dbReference type="Pfam" id="PF00398">
    <property type="entry name" value="RrnaAD"/>
    <property type="match status" value="1"/>
</dbReference>
<gene>
    <name evidence="7 10" type="primary">rsmA</name>
    <name evidence="7" type="synonym">ksgA</name>
    <name evidence="10" type="ORF">FYJ24_10905</name>
</gene>
<dbReference type="Gene3D" id="3.40.50.150">
    <property type="entry name" value="Vaccinia Virus protein VP39"/>
    <property type="match status" value="1"/>
</dbReference>
<dbReference type="InterPro" id="IPR011530">
    <property type="entry name" value="rRNA_adenine_dimethylase"/>
</dbReference>
<dbReference type="EMBL" id="VULO01000014">
    <property type="protein sequence ID" value="MSS85254.1"/>
    <property type="molecule type" value="Genomic_DNA"/>
</dbReference>
<dbReference type="GO" id="GO:0005829">
    <property type="term" value="C:cytosol"/>
    <property type="evidence" value="ECO:0007669"/>
    <property type="project" value="TreeGrafter"/>
</dbReference>
<evidence type="ECO:0000256" key="3">
    <source>
        <dbReference type="ARBA" id="ARBA00022603"/>
    </source>
</evidence>
<organism evidence="10 11">
    <name type="scientific">Scrofimicrobium canadense</name>
    <dbReference type="NCBI Taxonomy" id="2652290"/>
    <lineage>
        <taxon>Bacteria</taxon>
        <taxon>Bacillati</taxon>
        <taxon>Actinomycetota</taxon>
        <taxon>Actinomycetes</taxon>
        <taxon>Actinomycetales</taxon>
        <taxon>Actinomycetaceae</taxon>
        <taxon>Scrofimicrobium</taxon>
    </lineage>
</organism>
<accession>A0A6N7VU09</accession>
<keyword evidence="1 7" id="KW-0963">Cytoplasm</keyword>
<dbReference type="SMART" id="SM00650">
    <property type="entry name" value="rADc"/>
    <property type="match status" value="1"/>
</dbReference>
<dbReference type="EC" id="2.1.1.182" evidence="7"/>
<evidence type="ECO:0000256" key="7">
    <source>
        <dbReference type="HAMAP-Rule" id="MF_00607"/>
    </source>
</evidence>
<feature type="domain" description="Ribosomal RNA adenine methylase transferase N-terminal" evidence="9">
    <location>
        <begin position="34"/>
        <end position="211"/>
    </location>
</feature>
<evidence type="ECO:0000256" key="6">
    <source>
        <dbReference type="ARBA" id="ARBA00022884"/>
    </source>
</evidence>
<feature type="binding site" evidence="7 8">
    <location>
        <position position="29"/>
    </location>
    <ligand>
        <name>S-adenosyl-L-methionine</name>
        <dbReference type="ChEBI" id="CHEBI:59789"/>
    </ligand>
</feature>
<evidence type="ECO:0000256" key="8">
    <source>
        <dbReference type="PROSITE-ProRule" id="PRU01026"/>
    </source>
</evidence>
<dbReference type="FunFam" id="3.40.50.150:FF:000023">
    <property type="entry name" value="Ribosomal RNA small subunit methyltransferase A"/>
    <property type="match status" value="1"/>
</dbReference>
<evidence type="ECO:0000313" key="11">
    <source>
        <dbReference type="Proteomes" id="UP000470875"/>
    </source>
</evidence>
<feature type="binding site" evidence="7 8">
    <location>
        <position position="103"/>
    </location>
    <ligand>
        <name>S-adenosyl-L-methionine</name>
        <dbReference type="ChEBI" id="CHEBI:59789"/>
    </ligand>
</feature>
<dbReference type="PROSITE" id="PS01131">
    <property type="entry name" value="RRNA_A_DIMETH"/>
    <property type="match status" value="1"/>
</dbReference>
<feature type="binding site" evidence="7 8">
    <location>
        <position position="126"/>
    </location>
    <ligand>
        <name>S-adenosyl-L-methionine</name>
        <dbReference type="ChEBI" id="CHEBI:59789"/>
    </ligand>
</feature>
<feature type="binding site" evidence="7 8">
    <location>
        <position position="54"/>
    </location>
    <ligand>
        <name>S-adenosyl-L-methionine</name>
        <dbReference type="ChEBI" id="CHEBI:59789"/>
    </ligand>
</feature>
<dbReference type="Gene3D" id="1.10.8.100">
    <property type="entry name" value="Ribosomal RNA adenine dimethylase-like, domain 2"/>
    <property type="match status" value="1"/>
</dbReference>
<comment type="subcellular location">
    <subcellularLocation>
        <location evidence="7">Cytoplasm</location>
    </subcellularLocation>
</comment>
<name>A0A6N7VU09_9ACTO</name>
<dbReference type="GO" id="GO:0052908">
    <property type="term" value="F:16S rRNA (adenine(1518)-N(6)/adenine(1519)-N(6))-dimethyltransferase activity"/>
    <property type="evidence" value="ECO:0007669"/>
    <property type="project" value="UniProtKB-EC"/>
</dbReference>
<keyword evidence="6 7" id="KW-0694">RNA-binding</keyword>
<dbReference type="CDD" id="cd02440">
    <property type="entry name" value="AdoMet_MTases"/>
    <property type="match status" value="1"/>
</dbReference>
<dbReference type="PROSITE" id="PS51689">
    <property type="entry name" value="SAM_RNA_A_N6_MT"/>
    <property type="match status" value="1"/>
</dbReference>
<dbReference type="InterPro" id="IPR029063">
    <property type="entry name" value="SAM-dependent_MTases_sf"/>
</dbReference>
<dbReference type="RefSeq" id="WP_154546344.1">
    <property type="nucleotide sequence ID" value="NZ_VULO01000014.1"/>
</dbReference>
<dbReference type="SUPFAM" id="SSF53335">
    <property type="entry name" value="S-adenosyl-L-methionine-dependent methyltransferases"/>
    <property type="match status" value="1"/>
</dbReference>
<feature type="binding site" evidence="7 8">
    <location>
        <position position="27"/>
    </location>
    <ligand>
        <name>S-adenosyl-L-methionine</name>
        <dbReference type="ChEBI" id="CHEBI:59789"/>
    </ligand>
</feature>
<dbReference type="InterPro" id="IPR020598">
    <property type="entry name" value="rRNA_Ade_methylase_Trfase_N"/>
</dbReference>
<evidence type="ECO:0000256" key="5">
    <source>
        <dbReference type="ARBA" id="ARBA00022691"/>
    </source>
</evidence>
<keyword evidence="11" id="KW-1185">Reference proteome</keyword>
<keyword evidence="2 7" id="KW-0698">rRNA processing</keyword>
<evidence type="ECO:0000256" key="4">
    <source>
        <dbReference type="ARBA" id="ARBA00022679"/>
    </source>
</evidence>
<dbReference type="NCBIfam" id="TIGR00755">
    <property type="entry name" value="ksgA"/>
    <property type="match status" value="1"/>
</dbReference>
<evidence type="ECO:0000313" key="10">
    <source>
        <dbReference type="EMBL" id="MSS85254.1"/>
    </source>
</evidence>
<evidence type="ECO:0000256" key="2">
    <source>
        <dbReference type="ARBA" id="ARBA00022552"/>
    </source>
</evidence>
<comment type="caution">
    <text evidence="10">The sequence shown here is derived from an EMBL/GenBank/DDBJ whole genome shotgun (WGS) entry which is preliminary data.</text>
</comment>
<dbReference type="InterPro" id="IPR023165">
    <property type="entry name" value="rRNA_Ade_diMease-like_C"/>
</dbReference>
<proteinExistence type="inferred from homology"/>
<dbReference type="AlphaFoldDB" id="A0A6N7VU09"/>
<feature type="binding site" evidence="7 8">
    <location>
        <position position="75"/>
    </location>
    <ligand>
        <name>S-adenosyl-L-methionine</name>
        <dbReference type="ChEBI" id="CHEBI:59789"/>
    </ligand>
</feature>
<comment type="catalytic activity">
    <reaction evidence="7">
        <text>adenosine(1518)/adenosine(1519) in 16S rRNA + 4 S-adenosyl-L-methionine = N(6)-dimethyladenosine(1518)/N(6)-dimethyladenosine(1519) in 16S rRNA + 4 S-adenosyl-L-homocysteine + 4 H(+)</text>
        <dbReference type="Rhea" id="RHEA:19609"/>
        <dbReference type="Rhea" id="RHEA-COMP:10232"/>
        <dbReference type="Rhea" id="RHEA-COMP:10233"/>
        <dbReference type="ChEBI" id="CHEBI:15378"/>
        <dbReference type="ChEBI" id="CHEBI:57856"/>
        <dbReference type="ChEBI" id="CHEBI:59789"/>
        <dbReference type="ChEBI" id="CHEBI:74411"/>
        <dbReference type="ChEBI" id="CHEBI:74493"/>
        <dbReference type="EC" id="2.1.1.182"/>
    </reaction>
</comment>
<comment type="similarity">
    <text evidence="7">Belongs to the class I-like SAM-binding methyltransferase superfamily. rRNA adenine N(6)-methyltransferase family. RsmA subfamily.</text>
</comment>
<evidence type="ECO:0000259" key="9">
    <source>
        <dbReference type="SMART" id="SM00650"/>
    </source>
</evidence>
<dbReference type="GO" id="GO:0003723">
    <property type="term" value="F:RNA binding"/>
    <property type="evidence" value="ECO:0007669"/>
    <property type="project" value="UniProtKB-UniRule"/>
</dbReference>
<dbReference type="HAMAP" id="MF_00607">
    <property type="entry name" value="16SrRNA_methyltr_A"/>
    <property type="match status" value="1"/>
</dbReference>
<keyword evidence="5 7" id="KW-0949">S-adenosyl-L-methionine</keyword>
<dbReference type="InterPro" id="IPR020596">
    <property type="entry name" value="rRNA_Ade_Mease_Trfase_CS"/>
</dbReference>
<protein>
    <recommendedName>
        <fullName evidence="7">Ribosomal RNA small subunit methyltransferase A</fullName>
        <ecNumber evidence="7">2.1.1.182</ecNumber>
    </recommendedName>
    <alternativeName>
        <fullName evidence="7">16S rRNA (adenine(1518)-N(6)/adenine(1519)-N(6))-dimethyltransferase</fullName>
    </alternativeName>
    <alternativeName>
        <fullName evidence="7">16S rRNA dimethyladenosine transferase</fullName>
    </alternativeName>
    <alternativeName>
        <fullName evidence="7">16S rRNA dimethylase</fullName>
    </alternativeName>
    <alternativeName>
        <fullName evidence="7">S-adenosylmethionine-6-N', N'-adenosyl(rRNA) dimethyltransferase</fullName>
    </alternativeName>
</protein>
<reference evidence="10 11" key="1">
    <citation type="submission" date="2019-08" db="EMBL/GenBank/DDBJ databases">
        <title>In-depth cultivation of the pig gut microbiome towards novel bacterial diversity and tailored functional studies.</title>
        <authorList>
            <person name="Wylensek D."/>
            <person name="Hitch T.C.A."/>
            <person name="Clavel T."/>
        </authorList>
    </citation>
    <scope>NUCLEOTIDE SEQUENCE [LARGE SCALE GENOMIC DNA]</scope>
    <source>
        <strain evidence="10 11">WB03_NA08</strain>
    </source>
</reference>
<dbReference type="Proteomes" id="UP000470875">
    <property type="component" value="Unassembled WGS sequence"/>
</dbReference>
<comment type="function">
    <text evidence="7">Specifically dimethylates two adjacent adenosines (A1518 and A1519) in the loop of a conserved hairpin near the 3'-end of 16S rRNA in the 30S particle. May play a critical role in biogenesis of 30S subunits.</text>
</comment>
<dbReference type="InterPro" id="IPR001737">
    <property type="entry name" value="KsgA/Erm"/>
</dbReference>
<keyword evidence="3 7" id="KW-0489">Methyltransferase</keyword>
<sequence length="283" mass="30090">MTLLGPAAIRDIAARIGVTPTKKLGQNFLHDGGTIRKIVRESGVGSGEIVVEVGPGLGSLTLGLVEAGARVCAVEIDPVLAEELPATVQERFPEASLAVYGADALDVESWEQIAPGWPEPTRLVANLPYNVAVPILLHFLEILPSLESALVMVQSEVADRLVAPPGSRTYGIPSVKTAWYGNARKAGAIGRAVFWPTPNVDSALVHVRIGERPGDDDLRLQTFAIIDQAFAARRKMLRGVLRPLLGDKTAEILALAGVEETLRGENLSLDQYIDIAKAASAIG</sequence>
<evidence type="ECO:0000256" key="1">
    <source>
        <dbReference type="ARBA" id="ARBA00022490"/>
    </source>
</evidence>
<dbReference type="PANTHER" id="PTHR11727:SF7">
    <property type="entry name" value="DIMETHYLADENOSINE TRANSFERASE-RELATED"/>
    <property type="match status" value="1"/>
</dbReference>
<dbReference type="PANTHER" id="PTHR11727">
    <property type="entry name" value="DIMETHYLADENOSINE TRANSFERASE"/>
    <property type="match status" value="1"/>
</dbReference>
<keyword evidence="4 7" id="KW-0808">Transferase</keyword>